<evidence type="ECO:0000313" key="2">
    <source>
        <dbReference type="EMBL" id="RUR71881.1"/>
    </source>
</evidence>
<dbReference type="Pfam" id="PF05857">
    <property type="entry name" value="TraX"/>
    <property type="match status" value="1"/>
</dbReference>
<comment type="caution">
    <text evidence="2">The sequence shown here is derived from an EMBL/GenBank/DDBJ whole genome shotgun (WGS) entry which is preliminary data.</text>
</comment>
<keyword evidence="1" id="KW-0472">Membrane</keyword>
<keyword evidence="1" id="KW-1133">Transmembrane helix</keyword>
<accession>A0A3S0XL55</accession>
<feature type="transmembrane region" description="Helical" evidence="1">
    <location>
        <begin position="170"/>
        <end position="187"/>
    </location>
</feature>
<evidence type="ECO:0000313" key="3">
    <source>
        <dbReference type="Proteomes" id="UP000281118"/>
    </source>
</evidence>
<feature type="transmembrane region" description="Helical" evidence="1">
    <location>
        <begin position="49"/>
        <end position="71"/>
    </location>
</feature>
<feature type="transmembrane region" description="Helical" evidence="1">
    <location>
        <begin position="215"/>
        <end position="232"/>
    </location>
</feature>
<dbReference type="AlphaFoldDB" id="A0A3S0XL55"/>
<reference evidence="2 3" key="1">
    <citation type="submission" date="2018-12" db="EMBL/GenBank/DDBJ databases">
        <title>The genome sequences of Variovorax guangxiensis DSM 27352.</title>
        <authorList>
            <person name="Gao J."/>
            <person name="Sun J."/>
        </authorList>
    </citation>
    <scope>NUCLEOTIDE SEQUENCE [LARGE SCALE GENOMIC DNA]</scope>
    <source>
        <strain evidence="2 3">DSM 27352</strain>
    </source>
</reference>
<dbReference type="EMBL" id="RXFT01000026">
    <property type="protein sequence ID" value="RUR71881.1"/>
    <property type="molecule type" value="Genomic_DNA"/>
</dbReference>
<organism evidence="2 3">
    <name type="scientific">Variovorax guangxiensis</name>
    <dbReference type="NCBI Taxonomy" id="1775474"/>
    <lineage>
        <taxon>Bacteria</taxon>
        <taxon>Pseudomonadati</taxon>
        <taxon>Pseudomonadota</taxon>
        <taxon>Betaproteobacteria</taxon>
        <taxon>Burkholderiales</taxon>
        <taxon>Comamonadaceae</taxon>
        <taxon>Variovorax</taxon>
    </lineage>
</organism>
<feature type="transmembrane region" description="Helical" evidence="1">
    <location>
        <begin position="139"/>
        <end position="164"/>
    </location>
</feature>
<dbReference type="RefSeq" id="WP_126025933.1">
    <property type="nucleotide sequence ID" value="NZ_RXFT01000026.1"/>
</dbReference>
<gene>
    <name evidence="2" type="ORF">EJP67_33025</name>
</gene>
<keyword evidence="1" id="KW-0812">Transmembrane</keyword>
<protein>
    <submittedName>
        <fullName evidence="2">Conjugal transfer protein TraX</fullName>
    </submittedName>
</protein>
<sequence length="237" mass="25651">MKTQISTAAAGPRSFAVADGTLEALKWSALVLMTGDHVNKYLLGDRVHLLFILGRLVMPIFAFVLAYNLARPGVLEAGAARRTAFRLLAVGVLSTPAFLALNTLLGGWWPLNIMFMLLVAVLAIALLHRGGAIGIAGAAFVVAIGGSSVEFWWPAVLLCVGFWLYARRPGAGALVLIVASCAALWVINRNHWALAALPLVLLADKVTLLVPRIRWAFYAFYPLHLSVIWLLSRSFHG</sequence>
<name>A0A3S0XL55_9BURK</name>
<feature type="transmembrane region" description="Helical" evidence="1">
    <location>
        <begin position="107"/>
        <end position="127"/>
    </location>
</feature>
<dbReference type="Proteomes" id="UP000281118">
    <property type="component" value="Unassembled WGS sequence"/>
</dbReference>
<feature type="transmembrane region" description="Helical" evidence="1">
    <location>
        <begin position="83"/>
        <end position="101"/>
    </location>
</feature>
<dbReference type="OrthoDB" id="9781069at2"/>
<dbReference type="InterPro" id="IPR008875">
    <property type="entry name" value="TraX"/>
</dbReference>
<proteinExistence type="predicted"/>
<evidence type="ECO:0000256" key="1">
    <source>
        <dbReference type="SAM" id="Phobius"/>
    </source>
</evidence>